<dbReference type="RefSeq" id="WP_141855705.1">
    <property type="nucleotide sequence ID" value="NZ_BAAAKA010000016.1"/>
</dbReference>
<dbReference type="InterPro" id="IPR016181">
    <property type="entry name" value="Acyl_CoA_acyltransferase"/>
</dbReference>
<feature type="domain" description="N-acetyltransferase" evidence="1">
    <location>
        <begin position="20"/>
        <end position="176"/>
    </location>
</feature>
<dbReference type="EMBL" id="VFMM01000001">
    <property type="protein sequence ID" value="TQJ18454.1"/>
    <property type="molecule type" value="Genomic_DNA"/>
</dbReference>
<keyword evidence="3" id="KW-1185">Reference proteome</keyword>
<dbReference type="PANTHER" id="PTHR43792:SF1">
    <property type="entry name" value="N-ACETYLTRANSFERASE DOMAIN-CONTAINING PROTEIN"/>
    <property type="match status" value="1"/>
</dbReference>
<sequence>MKSELEHVPWPPDPIKTDRLELRQTEPRDRTAMIELLASPEVGRYLGGAQSRDALERDLPEIPGRRAGVFAVELDGDFIGTVTLDQRDPDDQVRPDLAQVELGYLFLPSSWGHGYAAEACSAALNWFTSARPGEPVVLVTQTANAPSLALAQKLHFTEAAHYEAWGATQWLGVWTPPQSA</sequence>
<accession>A0A542ETA3</accession>
<dbReference type="PANTHER" id="PTHR43792">
    <property type="entry name" value="GNAT FAMILY, PUTATIVE (AFU_ORTHOLOGUE AFUA_3G00765)-RELATED-RELATED"/>
    <property type="match status" value="1"/>
</dbReference>
<dbReference type="AlphaFoldDB" id="A0A542ETA3"/>
<proteinExistence type="predicted"/>
<reference evidence="2 3" key="1">
    <citation type="submission" date="2019-06" db="EMBL/GenBank/DDBJ databases">
        <title>Sequencing the genomes of 1000 actinobacteria strains.</title>
        <authorList>
            <person name="Klenk H.-P."/>
        </authorList>
    </citation>
    <scope>NUCLEOTIDE SEQUENCE [LARGE SCALE GENOMIC DNA]</scope>
    <source>
        <strain evidence="2 3">DSM 17305</strain>
    </source>
</reference>
<dbReference type="InterPro" id="IPR051531">
    <property type="entry name" value="N-acetyltransferase"/>
</dbReference>
<dbReference type="Pfam" id="PF13302">
    <property type="entry name" value="Acetyltransf_3"/>
    <property type="match status" value="1"/>
</dbReference>
<evidence type="ECO:0000313" key="3">
    <source>
        <dbReference type="Proteomes" id="UP000316298"/>
    </source>
</evidence>
<protein>
    <submittedName>
        <fullName evidence="2">RimJ/RimL family protein N-acetyltransferase</fullName>
    </submittedName>
</protein>
<dbReference type="Gene3D" id="3.40.630.30">
    <property type="match status" value="1"/>
</dbReference>
<dbReference type="InterPro" id="IPR000182">
    <property type="entry name" value="GNAT_dom"/>
</dbReference>
<evidence type="ECO:0000313" key="2">
    <source>
        <dbReference type="EMBL" id="TQJ18454.1"/>
    </source>
</evidence>
<dbReference type="OrthoDB" id="3533156at2"/>
<gene>
    <name evidence="2" type="ORF">FB475_2589</name>
</gene>
<name>A0A542ETA3_9ACTN</name>
<dbReference type="Proteomes" id="UP000316298">
    <property type="component" value="Unassembled WGS sequence"/>
</dbReference>
<dbReference type="SUPFAM" id="SSF55729">
    <property type="entry name" value="Acyl-CoA N-acyltransferases (Nat)"/>
    <property type="match status" value="1"/>
</dbReference>
<dbReference type="GO" id="GO:0016747">
    <property type="term" value="F:acyltransferase activity, transferring groups other than amino-acyl groups"/>
    <property type="evidence" value="ECO:0007669"/>
    <property type="project" value="InterPro"/>
</dbReference>
<comment type="caution">
    <text evidence="2">The sequence shown here is derived from an EMBL/GenBank/DDBJ whole genome shotgun (WGS) entry which is preliminary data.</text>
</comment>
<evidence type="ECO:0000259" key="1">
    <source>
        <dbReference type="PROSITE" id="PS51186"/>
    </source>
</evidence>
<dbReference type="PROSITE" id="PS51186">
    <property type="entry name" value="GNAT"/>
    <property type="match status" value="1"/>
</dbReference>
<organism evidence="2 3">
    <name type="scientific">Kribbella jejuensis</name>
    <dbReference type="NCBI Taxonomy" id="236068"/>
    <lineage>
        <taxon>Bacteria</taxon>
        <taxon>Bacillati</taxon>
        <taxon>Actinomycetota</taxon>
        <taxon>Actinomycetes</taxon>
        <taxon>Propionibacteriales</taxon>
        <taxon>Kribbellaceae</taxon>
        <taxon>Kribbella</taxon>
    </lineage>
</organism>
<keyword evidence="2" id="KW-0808">Transferase</keyword>